<reference evidence="8" key="1">
    <citation type="submission" date="2016-05" db="EMBL/GenBank/DDBJ databases">
        <authorList>
            <person name="Baek K."/>
            <person name="Yang S.-J."/>
        </authorList>
    </citation>
    <scope>NUCLEOTIDE SEQUENCE [LARGE SCALE GENOMIC DNA]</scope>
    <source>
        <strain evidence="8">ST58-10</strain>
    </source>
</reference>
<dbReference type="STRING" id="1821621.A8C75_16260"/>
<evidence type="ECO:0000256" key="2">
    <source>
        <dbReference type="ARBA" id="ARBA00022475"/>
    </source>
</evidence>
<sequence>MSAPVAELLALVGPMMLFAFSMSATPGPNNMMLTASGALHGFRRTVPHMLGISIGVMVLMSAVALGLNAVFQQWPVLQQALKLVGSVYLLWLAWKIASAPPPNRVRLNGAEARPMTFMQAAAFQFANPKAWVMAISAIASFTLGGDAFTASVIVVIGVMGLVNLPSIALWAGFGVALGRLLKTAGHWRLFNLLMGALTAGCVGLILL</sequence>
<evidence type="ECO:0000256" key="4">
    <source>
        <dbReference type="ARBA" id="ARBA00022989"/>
    </source>
</evidence>
<feature type="transmembrane region" description="Helical" evidence="6">
    <location>
        <begin position="48"/>
        <end position="71"/>
    </location>
</feature>
<organism evidence="7 8">
    <name type="scientific">Marinobacterium aestuarii</name>
    <dbReference type="NCBI Taxonomy" id="1821621"/>
    <lineage>
        <taxon>Bacteria</taxon>
        <taxon>Pseudomonadati</taxon>
        <taxon>Pseudomonadota</taxon>
        <taxon>Gammaproteobacteria</taxon>
        <taxon>Oceanospirillales</taxon>
        <taxon>Oceanospirillaceae</taxon>
        <taxon>Marinobacterium</taxon>
    </lineage>
</organism>
<dbReference type="OrthoDB" id="9812084at2"/>
<accession>A0A1A9F0Y9</accession>
<evidence type="ECO:0000256" key="6">
    <source>
        <dbReference type="SAM" id="Phobius"/>
    </source>
</evidence>
<keyword evidence="4 6" id="KW-1133">Transmembrane helix</keyword>
<name>A0A1A9F0Y9_9GAMM</name>
<keyword evidence="8" id="KW-1185">Reference proteome</keyword>
<feature type="transmembrane region" description="Helical" evidence="6">
    <location>
        <begin position="189"/>
        <end position="206"/>
    </location>
</feature>
<dbReference type="InterPro" id="IPR001123">
    <property type="entry name" value="LeuE-type"/>
</dbReference>
<evidence type="ECO:0000256" key="3">
    <source>
        <dbReference type="ARBA" id="ARBA00022692"/>
    </source>
</evidence>
<feature type="transmembrane region" description="Helical" evidence="6">
    <location>
        <begin position="150"/>
        <end position="177"/>
    </location>
</feature>
<dbReference type="KEGG" id="mars:A8C75_16260"/>
<evidence type="ECO:0000256" key="5">
    <source>
        <dbReference type="ARBA" id="ARBA00023136"/>
    </source>
</evidence>
<dbReference type="Pfam" id="PF01810">
    <property type="entry name" value="LysE"/>
    <property type="match status" value="1"/>
</dbReference>
<dbReference type="Proteomes" id="UP000078070">
    <property type="component" value="Chromosome"/>
</dbReference>
<reference evidence="7 8" key="2">
    <citation type="journal article" date="2018" name="Int. J. Syst. Evol. Microbiol.">
        <title>Marinobacterium aestuarii sp. nov., a benzene-degrading marine bacterium isolated from estuary sediment.</title>
        <authorList>
            <person name="Bae S.S."/>
            <person name="Jung J."/>
            <person name="Chung D."/>
            <person name="Baek K."/>
        </authorList>
    </citation>
    <scope>NUCLEOTIDE SEQUENCE [LARGE SCALE GENOMIC DNA]</scope>
    <source>
        <strain evidence="7 8">ST58-10</strain>
    </source>
</reference>
<keyword evidence="3 6" id="KW-0812">Transmembrane</keyword>
<dbReference type="EMBL" id="CP015839">
    <property type="protein sequence ID" value="ANG63876.1"/>
    <property type="molecule type" value="Genomic_DNA"/>
</dbReference>
<dbReference type="GO" id="GO:0033228">
    <property type="term" value="P:cysteine export across plasma membrane"/>
    <property type="evidence" value="ECO:0007669"/>
    <property type="project" value="TreeGrafter"/>
</dbReference>
<dbReference type="AlphaFoldDB" id="A0A1A9F0Y9"/>
<dbReference type="RefSeq" id="WP_067384798.1">
    <property type="nucleotide sequence ID" value="NZ_CP015839.1"/>
</dbReference>
<keyword evidence="2" id="KW-1003">Cell membrane</keyword>
<proteinExistence type="predicted"/>
<evidence type="ECO:0000313" key="7">
    <source>
        <dbReference type="EMBL" id="ANG63876.1"/>
    </source>
</evidence>
<dbReference type="GO" id="GO:0015171">
    <property type="term" value="F:amino acid transmembrane transporter activity"/>
    <property type="evidence" value="ECO:0007669"/>
    <property type="project" value="TreeGrafter"/>
</dbReference>
<evidence type="ECO:0000256" key="1">
    <source>
        <dbReference type="ARBA" id="ARBA00004651"/>
    </source>
</evidence>
<dbReference type="GO" id="GO:0005886">
    <property type="term" value="C:plasma membrane"/>
    <property type="evidence" value="ECO:0007669"/>
    <property type="project" value="UniProtKB-SubCell"/>
</dbReference>
<protein>
    <submittedName>
        <fullName evidence="7">Lysine transporter LysE</fullName>
    </submittedName>
</protein>
<gene>
    <name evidence="7" type="ORF">A8C75_16260</name>
</gene>
<keyword evidence="5 6" id="KW-0472">Membrane</keyword>
<dbReference type="PANTHER" id="PTHR30086">
    <property type="entry name" value="ARGININE EXPORTER PROTEIN ARGO"/>
    <property type="match status" value="1"/>
</dbReference>
<evidence type="ECO:0000313" key="8">
    <source>
        <dbReference type="Proteomes" id="UP000078070"/>
    </source>
</evidence>
<comment type="subcellular location">
    <subcellularLocation>
        <location evidence="1">Cell membrane</location>
        <topology evidence="1">Multi-pass membrane protein</topology>
    </subcellularLocation>
</comment>
<dbReference type="PANTHER" id="PTHR30086:SF20">
    <property type="entry name" value="ARGININE EXPORTER PROTEIN ARGO-RELATED"/>
    <property type="match status" value="1"/>
</dbReference>